<organism evidence="1 2">
    <name type="scientific">Microbacterium horticulturae</name>
    <dbReference type="NCBI Taxonomy" id="3028316"/>
    <lineage>
        <taxon>Bacteria</taxon>
        <taxon>Bacillati</taxon>
        <taxon>Actinomycetota</taxon>
        <taxon>Actinomycetes</taxon>
        <taxon>Micrococcales</taxon>
        <taxon>Microbacteriaceae</taxon>
        <taxon>Microbacterium</taxon>
    </lineage>
</organism>
<dbReference type="RefSeq" id="WP_275279790.1">
    <property type="nucleotide sequence ID" value="NZ_CP119108.1"/>
</dbReference>
<name>A0ABY8C3X9_9MICO</name>
<gene>
    <name evidence="1" type="ORF">PU630_07760</name>
</gene>
<evidence type="ECO:0000313" key="1">
    <source>
        <dbReference type="EMBL" id="WEG10427.1"/>
    </source>
</evidence>
<dbReference type="EMBL" id="CP119108">
    <property type="protein sequence ID" value="WEG10427.1"/>
    <property type="molecule type" value="Genomic_DNA"/>
</dbReference>
<evidence type="ECO:0000313" key="2">
    <source>
        <dbReference type="Proteomes" id="UP001214553"/>
    </source>
</evidence>
<dbReference type="Gene3D" id="1.10.10.10">
    <property type="entry name" value="Winged helix-like DNA-binding domain superfamily/Winged helix DNA-binding domain"/>
    <property type="match status" value="1"/>
</dbReference>
<dbReference type="InterPro" id="IPR036388">
    <property type="entry name" value="WH-like_DNA-bd_sf"/>
</dbReference>
<dbReference type="Pfam" id="PF13730">
    <property type="entry name" value="HTH_36"/>
    <property type="match status" value="1"/>
</dbReference>
<keyword evidence="2" id="KW-1185">Reference proteome</keyword>
<reference evidence="1 2" key="1">
    <citation type="submission" date="2023-03" db="EMBL/GenBank/DDBJ databases">
        <title>Genome sequence of Microbacterium sp. KACC 23027.</title>
        <authorList>
            <person name="Kim S."/>
            <person name="Heo J."/>
            <person name="Kwon S.-W."/>
        </authorList>
    </citation>
    <scope>NUCLEOTIDE SEQUENCE [LARGE SCALE GENOMIC DNA]</scope>
    <source>
        <strain evidence="1 2">KACC 23027</strain>
    </source>
</reference>
<sequence length="209" mass="23107">MSIESMVIALHHSRAKGATKLVLLGIANHDGDGGAWPSVATLQKYAGINRRNVQQAIKRLEQLGEIRRHMQDGGTASLPDHLRPNRYEFTLQCPDSCDRSSRHAPWGVAGDTPPRVAGDTPPRVAGDTQTILEEPSMKGPMYVRALRDRRPEPFASDKQKHYIRHMQDVIGWDFGLDSDDPEQMSSSMASGWIEVYMGDYRKAGGGEAA</sequence>
<proteinExistence type="predicted"/>
<protein>
    <submittedName>
        <fullName evidence="1">Helix-turn-helix domain-containing protein</fullName>
    </submittedName>
</protein>
<accession>A0ABY8C3X9</accession>
<dbReference type="Proteomes" id="UP001214553">
    <property type="component" value="Chromosome"/>
</dbReference>